<organism evidence="3 4">
    <name type="scientific">Meloidogyne incognita</name>
    <name type="common">Southern root-knot nematode worm</name>
    <name type="synonym">Oxyuris incognita</name>
    <dbReference type="NCBI Taxonomy" id="6306"/>
    <lineage>
        <taxon>Eukaryota</taxon>
        <taxon>Metazoa</taxon>
        <taxon>Ecdysozoa</taxon>
        <taxon>Nematoda</taxon>
        <taxon>Chromadorea</taxon>
        <taxon>Rhabditida</taxon>
        <taxon>Tylenchina</taxon>
        <taxon>Tylenchomorpha</taxon>
        <taxon>Tylenchoidea</taxon>
        <taxon>Meloidogynidae</taxon>
        <taxon>Meloidogyninae</taxon>
        <taxon>Meloidogyne</taxon>
        <taxon>Meloidogyne incognita group</taxon>
    </lineage>
</organism>
<dbReference type="AlphaFoldDB" id="A0A914LEZ9"/>
<feature type="region of interest" description="Disordered" evidence="1">
    <location>
        <begin position="1"/>
        <end position="46"/>
    </location>
</feature>
<name>A0A914LEZ9_MELIC</name>
<accession>A0A914LEZ9</accession>
<dbReference type="WBParaSite" id="Minc3s00461g12705">
    <property type="protein sequence ID" value="Minc3s00461g12705"/>
    <property type="gene ID" value="Minc3s00461g12705"/>
</dbReference>
<evidence type="ECO:0000259" key="2">
    <source>
        <dbReference type="Pfam" id="PF10551"/>
    </source>
</evidence>
<protein>
    <submittedName>
        <fullName evidence="4">MULE transposase domain-containing protein</fullName>
    </submittedName>
</protein>
<proteinExistence type="predicted"/>
<evidence type="ECO:0000313" key="3">
    <source>
        <dbReference type="Proteomes" id="UP000887563"/>
    </source>
</evidence>
<evidence type="ECO:0000256" key="1">
    <source>
        <dbReference type="SAM" id="MobiDB-lite"/>
    </source>
</evidence>
<keyword evidence="3" id="KW-1185">Reference proteome</keyword>
<dbReference type="InterPro" id="IPR018289">
    <property type="entry name" value="MULE_transposase_dom"/>
</dbReference>
<feature type="domain" description="MULE transposase" evidence="2">
    <location>
        <begin position="276"/>
        <end position="367"/>
    </location>
</feature>
<feature type="compositionally biased region" description="Polar residues" evidence="1">
    <location>
        <begin position="1"/>
        <end position="17"/>
    </location>
</feature>
<reference evidence="4" key="1">
    <citation type="submission" date="2022-11" db="UniProtKB">
        <authorList>
            <consortium name="WormBaseParasite"/>
        </authorList>
    </citation>
    <scope>IDENTIFICATION</scope>
</reference>
<evidence type="ECO:0000313" key="4">
    <source>
        <dbReference type="WBParaSite" id="Minc3s00461g12705"/>
    </source>
</evidence>
<dbReference type="Pfam" id="PF10551">
    <property type="entry name" value="MULE"/>
    <property type="match status" value="1"/>
</dbReference>
<dbReference type="Gene3D" id="2.20.25.240">
    <property type="match status" value="1"/>
</dbReference>
<sequence>MANQPNVNETTPSTPSSKIRPKLEQIQKQPSTKRRRLAVKDEEINEESGEDFLVVDDVELDVTSSIKKDEQQNVVLEDDDDGEIVEFGRGYTNKGALCIWHNGYRYVRVRHDGPYWRCTESKCPAKASAVEHSDGRIVGKLRLEHSHLPQPERRLAEIKRHELKQRAREDPNLNRIRLIASIRAGVDDETFVAMGSDNALGIMAYREKAKLYGKGTSKISAIDVMSIRFPQPLIERGGQSILLYDSRSVRIHDNKPVFVFAHPYMLSQLAAQSIWAIGSTFKSAPKPFKQCFIIGAIFRNQLIIAAHALLPEHSEEFYSEALEAISNAVEPAKPRKIITDFENDMVVAAQKVFPEASVSGCYFRFAQALFKKWRELKLGAIYGYERSLAGNIARMTFRRLLCLALIPPSIVTRAFYIIVSDAFQIPELARFLFYFKRTYIGLTDYEFQMNSEAFGLSFGENLVFSSLGPPMDYSDVNVAHEEHVYCAPPPRYEIQQQSSSPQQVTMLESATLLNIDEPIIHEPYCPIEFWNISERAASALLNTNYAMETAHFQIKQNSKYQLTLPDYLLAFWDDFEKQRDNIRSVAISNKKRNRKYIIKEELVASTLNEASYETDQAILNTLDMLSHHVQGYVNGLHFDVKNERTSMCSFVNENFVVEDETKNICSINNSNDNYVIYDTSGGSVPSTSNTNYC</sequence>
<dbReference type="Proteomes" id="UP000887563">
    <property type="component" value="Unplaced"/>
</dbReference>